<name>A0A251UMS8_HELAN</name>
<reference evidence="2 4" key="1">
    <citation type="journal article" date="2017" name="Nature">
        <title>The sunflower genome provides insights into oil metabolism, flowering and Asterid evolution.</title>
        <authorList>
            <person name="Badouin H."/>
            <person name="Gouzy J."/>
            <person name="Grassa C.J."/>
            <person name="Murat F."/>
            <person name="Staton S.E."/>
            <person name="Cottret L."/>
            <person name="Lelandais-Briere C."/>
            <person name="Owens G.L."/>
            <person name="Carrere S."/>
            <person name="Mayjonade B."/>
            <person name="Legrand L."/>
            <person name="Gill N."/>
            <person name="Kane N.C."/>
            <person name="Bowers J.E."/>
            <person name="Hubner S."/>
            <person name="Bellec A."/>
            <person name="Berard A."/>
            <person name="Berges H."/>
            <person name="Blanchet N."/>
            <person name="Boniface M.C."/>
            <person name="Brunel D."/>
            <person name="Catrice O."/>
            <person name="Chaidir N."/>
            <person name="Claudel C."/>
            <person name="Donnadieu C."/>
            <person name="Faraut T."/>
            <person name="Fievet G."/>
            <person name="Helmstetter N."/>
            <person name="King M."/>
            <person name="Knapp S.J."/>
            <person name="Lai Z."/>
            <person name="Le Paslier M.C."/>
            <person name="Lippi Y."/>
            <person name="Lorenzon L."/>
            <person name="Mandel J.R."/>
            <person name="Marage G."/>
            <person name="Marchand G."/>
            <person name="Marquand E."/>
            <person name="Bret-Mestries E."/>
            <person name="Morien E."/>
            <person name="Nambeesan S."/>
            <person name="Nguyen T."/>
            <person name="Pegot-Espagnet P."/>
            <person name="Pouilly N."/>
            <person name="Raftis F."/>
            <person name="Sallet E."/>
            <person name="Schiex T."/>
            <person name="Thomas J."/>
            <person name="Vandecasteele C."/>
            <person name="Vares D."/>
            <person name="Vear F."/>
            <person name="Vautrin S."/>
            <person name="Crespi M."/>
            <person name="Mangin B."/>
            <person name="Burke J.M."/>
            <person name="Salse J."/>
            <person name="Munos S."/>
            <person name="Vincourt P."/>
            <person name="Rieseberg L.H."/>
            <person name="Langlade N.B."/>
        </authorList>
    </citation>
    <scope>NUCLEOTIDE SEQUENCE [LARGE SCALE GENOMIC DNA]</scope>
    <source>
        <strain evidence="4">cv. SF193</strain>
        <tissue evidence="2">Leaves</tissue>
    </source>
</reference>
<organism evidence="3 4">
    <name type="scientific">Helianthus annuus</name>
    <name type="common">Common sunflower</name>
    <dbReference type="NCBI Taxonomy" id="4232"/>
    <lineage>
        <taxon>Eukaryota</taxon>
        <taxon>Viridiplantae</taxon>
        <taxon>Streptophyta</taxon>
        <taxon>Embryophyta</taxon>
        <taxon>Tracheophyta</taxon>
        <taxon>Spermatophyta</taxon>
        <taxon>Magnoliopsida</taxon>
        <taxon>eudicotyledons</taxon>
        <taxon>Gunneridae</taxon>
        <taxon>Pentapetalae</taxon>
        <taxon>asterids</taxon>
        <taxon>campanulids</taxon>
        <taxon>Asterales</taxon>
        <taxon>Asteraceae</taxon>
        <taxon>Asteroideae</taxon>
        <taxon>Heliantheae alliance</taxon>
        <taxon>Heliantheae</taxon>
        <taxon>Helianthus</taxon>
    </lineage>
</organism>
<dbReference type="Gramene" id="mRNA:HanXRQr2_Chr05g0198901">
    <property type="protein sequence ID" value="mRNA:HanXRQr2_Chr05g0198901"/>
    <property type="gene ID" value="HanXRQr2_Chr05g0198901"/>
</dbReference>
<keyword evidence="4" id="KW-1185">Reference proteome</keyword>
<gene>
    <name evidence="3" type="ORF">HannXRQ_Chr05g0135461</name>
    <name evidence="2" type="ORF">HanXRQr2_Chr05g0198901</name>
</gene>
<evidence type="ECO:0000256" key="1">
    <source>
        <dbReference type="SAM" id="MobiDB-lite"/>
    </source>
</evidence>
<dbReference type="EMBL" id="CM007894">
    <property type="protein sequence ID" value="OTG24323.1"/>
    <property type="molecule type" value="Genomic_DNA"/>
</dbReference>
<dbReference type="AlphaFoldDB" id="A0A251UMS8"/>
<sequence length="133" mass="15863">MTRKRIRQQSTLKQPHLQRRRTTQQNTKTRTRERLLQPPHRKTTGLTRKLTRTTGKMMDGGQPIYTSSSRHATLVTPDDQTLYEYNPMVLSRVFYINNVYLFEQLFRPKLWDLHFQNMTTSLGYTSNLHYCLS</sequence>
<dbReference type="EMBL" id="MNCJ02000320">
    <property type="protein sequence ID" value="KAF5804594.1"/>
    <property type="molecule type" value="Genomic_DNA"/>
</dbReference>
<dbReference type="Proteomes" id="UP000215914">
    <property type="component" value="Chromosome 5"/>
</dbReference>
<evidence type="ECO:0000313" key="2">
    <source>
        <dbReference type="EMBL" id="KAF5804594.1"/>
    </source>
</evidence>
<protein>
    <submittedName>
        <fullName evidence="3">Uncharacterized protein</fullName>
    </submittedName>
</protein>
<reference evidence="2" key="3">
    <citation type="submission" date="2020-06" db="EMBL/GenBank/DDBJ databases">
        <title>Helianthus annuus Genome sequencing and assembly Release 2.</title>
        <authorList>
            <person name="Gouzy J."/>
            <person name="Langlade N."/>
            <person name="Munos S."/>
        </authorList>
    </citation>
    <scope>NUCLEOTIDE SEQUENCE</scope>
    <source>
        <tissue evidence="2">Leaves</tissue>
    </source>
</reference>
<dbReference type="InParanoid" id="A0A251UMS8"/>
<feature type="region of interest" description="Disordered" evidence="1">
    <location>
        <begin position="1"/>
        <end position="46"/>
    </location>
</feature>
<evidence type="ECO:0000313" key="3">
    <source>
        <dbReference type="EMBL" id="OTG24323.1"/>
    </source>
</evidence>
<proteinExistence type="predicted"/>
<reference evidence="3" key="2">
    <citation type="submission" date="2017-02" db="EMBL/GenBank/DDBJ databases">
        <title>Sunflower complete genome.</title>
        <authorList>
            <person name="Langlade N."/>
            <person name="Munos S."/>
        </authorList>
    </citation>
    <scope>NUCLEOTIDE SEQUENCE [LARGE SCALE GENOMIC DNA]</scope>
    <source>
        <tissue evidence="3">Leaves</tissue>
    </source>
</reference>
<accession>A0A251UMS8</accession>
<evidence type="ECO:0000313" key="4">
    <source>
        <dbReference type="Proteomes" id="UP000215914"/>
    </source>
</evidence>